<dbReference type="AlphaFoldDB" id="A0A1I5MDV7"/>
<feature type="transmembrane region" description="Helical" evidence="1">
    <location>
        <begin position="66"/>
        <end position="85"/>
    </location>
</feature>
<evidence type="ECO:0000313" key="2">
    <source>
        <dbReference type="EMBL" id="SFP07710.1"/>
    </source>
</evidence>
<organism evidence="2 3">
    <name type="scientific">Enterovibrio norvegicus DSM 15893</name>
    <dbReference type="NCBI Taxonomy" id="1121869"/>
    <lineage>
        <taxon>Bacteria</taxon>
        <taxon>Pseudomonadati</taxon>
        <taxon>Pseudomonadota</taxon>
        <taxon>Gammaproteobacteria</taxon>
        <taxon>Vibrionales</taxon>
        <taxon>Vibrionaceae</taxon>
        <taxon>Enterovibrio</taxon>
    </lineage>
</organism>
<dbReference type="Proteomes" id="UP000182692">
    <property type="component" value="Unassembled WGS sequence"/>
</dbReference>
<sequence>MSKVGKYIGIVLIALGVITLMQLLFSLPDYLRDFPNNPIYEYIAGSEETSYVATLEGNDVAISHDMMRIVALFFGFMLLKLWVNIGSTLIHAGRSLLVDDMENVKGLLNTLIKKE</sequence>
<dbReference type="STRING" id="1121869.SAMN03084138_01283"/>
<evidence type="ECO:0000313" key="3">
    <source>
        <dbReference type="Proteomes" id="UP000182692"/>
    </source>
</evidence>
<feature type="transmembrane region" description="Helical" evidence="1">
    <location>
        <begin position="7"/>
        <end position="25"/>
    </location>
</feature>
<gene>
    <name evidence="2" type="ORF">SAMN03084138_01283</name>
</gene>
<dbReference type="OrthoDB" id="5917211at2"/>
<dbReference type="RefSeq" id="WP_017012889.1">
    <property type="nucleotide sequence ID" value="NZ_FOWR01000007.1"/>
</dbReference>
<keyword evidence="1" id="KW-1133">Transmembrane helix</keyword>
<keyword evidence="1" id="KW-0812">Transmembrane</keyword>
<protein>
    <submittedName>
        <fullName evidence="2">Uncharacterized protein</fullName>
    </submittedName>
</protein>
<dbReference type="GeneID" id="35872172"/>
<keyword evidence="1" id="KW-0472">Membrane</keyword>
<dbReference type="EMBL" id="FOWR01000007">
    <property type="protein sequence ID" value="SFP07710.1"/>
    <property type="molecule type" value="Genomic_DNA"/>
</dbReference>
<name>A0A1I5MDV7_9GAMM</name>
<reference evidence="2 3" key="1">
    <citation type="submission" date="2016-10" db="EMBL/GenBank/DDBJ databases">
        <authorList>
            <person name="de Groot N.N."/>
        </authorList>
    </citation>
    <scope>NUCLEOTIDE SEQUENCE [LARGE SCALE GENOMIC DNA]</scope>
    <source>
        <strain evidence="2 3">DSM 15893</strain>
    </source>
</reference>
<evidence type="ECO:0000256" key="1">
    <source>
        <dbReference type="SAM" id="Phobius"/>
    </source>
</evidence>
<accession>A0A1I5MDV7</accession>
<proteinExistence type="predicted"/>